<feature type="compositionally biased region" description="Polar residues" evidence="2">
    <location>
        <begin position="613"/>
        <end position="631"/>
    </location>
</feature>
<dbReference type="EMBL" id="RCMV01000006">
    <property type="protein sequence ID" value="KAG3229057.1"/>
    <property type="molecule type" value="Genomic_DNA"/>
</dbReference>
<feature type="coiled-coil region" evidence="1">
    <location>
        <begin position="703"/>
        <end position="736"/>
    </location>
</feature>
<reference evidence="3" key="1">
    <citation type="submission" date="2018-05" db="EMBL/GenBank/DDBJ databases">
        <title>Effector identification in a new, highly contiguous assembly of the strawberry crown rot pathogen Phytophthora cactorum.</title>
        <authorList>
            <person name="Armitage A.D."/>
            <person name="Nellist C.F."/>
            <person name="Bates H."/>
            <person name="Vickerstaff R.J."/>
            <person name="Harrison R.J."/>
        </authorList>
    </citation>
    <scope>NUCLEOTIDE SEQUENCE</scope>
    <source>
        <strain evidence="3">P421</strain>
    </source>
</reference>
<protein>
    <submittedName>
        <fullName evidence="3">Uncharacterized protein</fullName>
    </submittedName>
</protein>
<feature type="region of interest" description="Disordered" evidence="2">
    <location>
        <begin position="262"/>
        <end position="340"/>
    </location>
</feature>
<comment type="caution">
    <text evidence="3">The sequence shown here is derived from an EMBL/GenBank/DDBJ whole genome shotgun (WGS) entry which is preliminary data.</text>
</comment>
<dbReference type="AlphaFoldDB" id="A0A8T1IWD5"/>
<feature type="region of interest" description="Disordered" evidence="2">
    <location>
        <begin position="610"/>
        <end position="693"/>
    </location>
</feature>
<name>A0A8T1IWD5_9STRA</name>
<dbReference type="PANTHER" id="PTHR38019">
    <property type="entry name" value="KDA ANTIGEN P200, PUTATIVE-RELATED"/>
    <property type="match status" value="1"/>
</dbReference>
<evidence type="ECO:0000256" key="2">
    <source>
        <dbReference type="SAM" id="MobiDB-lite"/>
    </source>
</evidence>
<sequence>MVSPGRSNGLAVASNGLSKLEFQDVDESDAITLDNFDETDAMADPILNSPRSVEVRLHLVSLIKNIRLTAFDQACRMLGVEPDELIQRPLEFFFRSSKGGRSEDREFVNKRAARYEKNRQIQLRNVRAQRHELMQAQLDGGHGSMSLRTRSYCHSPVGAARLGFGTLPSCCLASVQDFSVIGREKRELERIQQRQALELQQMLNFELKMAELHQERERKEREQKRREELFAMERTRRQRESDELRRKREIERAEQHRIELELARKQAQDQQKEIMRREQRAKQEEARRQRDAQLSERERQRHQEEARVQSEMHQLAQEREAARKLKEMQEREERLTQERERQRHLKARELAEKQARNTARIANVLQEKDLQRKYQLEEAARKQQQSEERRQAFEEERRAKEEEVRLQALRKKETIEGVQHQLALIEEERRERLREQERQAQLRLMQRVHEKQQQLEAQQREERRLESERRRAYERMESQLHEKQSAILRKTEEKATIAQRMQEQKNASVRARLQDAKLREEEIQTALMRKNKQDEYRTNLLLSRIETDNHRIQHLKEQRESLIRRRQQIKQMASRQKHEILESFYKMKVTKKMELPKHITANMVAVRPRSASAAMNHTQSVDDTVISNGNPRATPRTSRRPMSAVARRPRSAATSRRPVSSRDRQSLSDSSSCDGPYSADDVEKTRELTDDEKRATAINELRRQQNEELLKVLEEEHHAEEQREHLLRQASTARRERVRMEKLFDKERALASERIMQLTDRHERALAAKMDQLQTT</sequence>
<evidence type="ECO:0000256" key="1">
    <source>
        <dbReference type="SAM" id="Coils"/>
    </source>
</evidence>
<feature type="compositionally biased region" description="Basic and acidic residues" evidence="2">
    <location>
        <begin position="681"/>
        <end position="693"/>
    </location>
</feature>
<dbReference type="PANTHER" id="PTHR38019:SF1">
    <property type="entry name" value="N-ACETYLTRANSFERASE DOMAIN-CONTAINING PROTEIN"/>
    <property type="match status" value="1"/>
</dbReference>
<accession>A0A8T1IWD5</accession>
<dbReference type="VEuPathDB" id="FungiDB:PC110_g3728"/>
<keyword evidence="1" id="KW-0175">Coiled coil</keyword>
<evidence type="ECO:0000313" key="3">
    <source>
        <dbReference type="EMBL" id="KAG3229057.1"/>
    </source>
</evidence>
<gene>
    <name evidence="3" type="ORF">PC129_g443</name>
</gene>
<evidence type="ECO:0000313" key="4">
    <source>
        <dbReference type="Proteomes" id="UP000760860"/>
    </source>
</evidence>
<feature type="compositionally biased region" description="Low complexity" evidence="2">
    <location>
        <begin position="640"/>
        <end position="658"/>
    </location>
</feature>
<proteinExistence type="predicted"/>
<dbReference type="Proteomes" id="UP000760860">
    <property type="component" value="Unassembled WGS sequence"/>
</dbReference>
<organism evidence="3 4">
    <name type="scientific">Phytophthora cactorum</name>
    <dbReference type="NCBI Taxonomy" id="29920"/>
    <lineage>
        <taxon>Eukaryota</taxon>
        <taxon>Sar</taxon>
        <taxon>Stramenopiles</taxon>
        <taxon>Oomycota</taxon>
        <taxon>Peronosporomycetes</taxon>
        <taxon>Peronosporales</taxon>
        <taxon>Peronosporaceae</taxon>
        <taxon>Phytophthora</taxon>
    </lineage>
</organism>